<dbReference type="OrthoDB" id="6700098at2"/>
<gene>
    <name evidence="1" type="ORF">FHU10_5065</name>
</gene>
<organism evidence="1">
    <name type="scientific">Serratia fonticola</name>
    <dbReference type="NCBI Taxonomy" id="47917"/>
    <lineage>
        <taxon>Bacteria</taxon>
        <taxon>Pseudomonadati</taxon>
        <taxon>Pseudomonadota</taxon>
        <taxon>Gammaproteobacteria</taxon>
        <taxon>Enterobacterales</taxon>
        <taxon>Yersiniaceae</taxon>
        <taxon>Serratia</taxon>
    </lineage>
</organism>
<comment type="caution">
    <text evidence="1">The sequence shown here is derived from an EMBL/GenBank/DDBJ whole genome shotgun (WGS) entry which is preliminary data.</text>
</comment>
<sequence>MANDKKVVEAIFNELFFDNLPRYKGALSKSPDANKDVYARARNAIAKLDQEDKDAVFDFFKIIIADTASVILGTIDGSHFPNDIDGDFKLSYEDEEIQGCLQDYFIAGAEGINTYK</sequence>
<dbReference type="AlphaFoldDB" id="A0A542D484"/>
<protein>
    <submittedName>
        <fullName evidence="1">Uncharacterized protein</fullName>
    </submittedName>
</protein>
<dbReference type="EMBL" id="VISQ01000001">
    <property type="protein sequence ID" value="TVZ72390.1"/>
    <property type="molecule type" value="Genomic_DNA"/>
</dbReference>
<accession>A0A542D484</accession>
<proteinExistence type="predicted"/>
<name>A0A542D484_SERFO</name>
<reference evidence="1" key="1">
    <citation type="submission" date="2019-06" db="EMBL/GenBank/DDBJ databases">
        <authorList>
            <person name="Deangelis K."/>
            <person name="Huntemann M."/>
            <person name="Clum A."/>
            <person name="Pillay M."/>
            <person name="Palaniappan K."/>
            <person name="Varghese N."/>
            <person name="Mikhailova N."/>
            <person name="Stamatis D."/>
            <person name="Reddy T."/>
            <person name="Daum C."/>
            <person name="Shapiro N."/>
            <person name="Ivanova N."/>
            <person name="Kyrpides N."/>
            <person name="Woyke T."/>
        </authorList>
    </citation>
    <scope>NUCLEOTIDE SEQUENCE [LARGE SCALE GENOMIC DNA]</scope>
    <source>
        <strain evidence="1">128R</strain>
    </source>
</reference>
<reference evidence="1" key="2">
    <citation type="submission" date="2019-08" db="EMBL/GenBank/DDBJ databases">
        <title>Investigation of anaerobic lignin degradation for improved lignocellulosic biofuels.</title>
        <authorList>
            <person name="Deangelis K.PhD."/>
        </authorList>
    </citation>
    <scope>NUCLEOTIDE SEQUENCE [LARGE SCALE GENOMIC DNA]</scope>
    <source>
        <strain evidence="1">128R</strain>
    </source>
</reference>
<evidence type="ECO:0000313" key="1">
    <source>
        <dbReference type="EMBL" id="TVZ72390.1"/>
    </source>
</evidence>